<comment type="caution">
    <text evidence="11">The sequence shown here is derived from an EMBL/GenBank/DDBJ whole genome shotgun (WGS) entry which is preliminary data.</text>
</comment>
<evidence type="ECO:0000256" key="6">
    <source>
        <dbReference type="ARBA" id="ARBA00022777"/>
    </source>
</evidence>
<sequence length="384" mass="44499">MSYFNNTFWFKRFAMIISFIIVSLILWNTYVFFQRFKQDERSKMEIFASAIKEFESNTDLNASFNLENKVLEKIKGIPLILTDENDAIISYHNLNEKKATDSIYLKKQLLVMKRQNAPITINYVKDKKQFVYYRNSDLLYKLTYYPIALLLILVLFLSVVYQFFSSNKIAEQNKLWTGMAKETAHQIGTPLSSLLGWIAILKTENVSKDYISEIEKDVYRLSTIANRFSKIGSLPELQKQNIVEETKKAYDYLKSRTSTQISFNFEAQNSIINVLLNNELYGWVIENLIKNAVDAMQGKGKINVIIKEYEKQVKIFVSDTGKGIPKSQFKQIFKPGFTTKKRGWGLGLSLSKRIINNYHKGKIHVLKSEPNKGTTFEIVLNKAI</sequence>
<dbReference type="GO" id="GO:0016301">
    <property type="term" value="F:kinase activity"/>
    <property type="evidence" value="ECO:0007669"/>
    <property type="project" value="UniProtKB-KW"/>
</dbReference>
<dbReference type="InterPro" id="IPR005467">
    <property type="entry name" value="His_kinase_dom"/>
</dbReference>
<evidence type="ECO:0000256" key="9">
    <source>
        <dbReference type="SAM" id="Phobius"/>
    </source>
</evidence>
<feature type="transmembrane region" description="Helical" evidence="9">
    <location>
        <begin position="142"/>
        <end position="164"/>
    </location>
</feature>
<dbReference type="Proteomes" id="UP001597062">
    <property type="component" value="Unassembled WGS sequence"/>
</dbReference>
<dbReference type="EC" id="2.7.13.3" evidence="2"/>
<dbReference type="SUPFAM" id="SSF47384">
    <property type="entry name" value="Homodimeric domain of signal transducing histidine kinase"/>
    <property type="match status" value="1"/>
</dbReference>
<keyword evidence="3" id="KW-0597">Phosphoprotein</keyword>
<reference evidence="12" key="1">
    <citation type="journal article" date="2019" name="Int. J. Syst. Evol. Microbiol.">
        <title>The Global Catalogue of Microorganisms (GCM) 10K type strain sequencing project: providing services to taxonomists for standard genome sequencing and annotation.</title>
        <authorList>
            <consortium name="The Broad Institute Genomics Platform"/>
            <consortium name="The Broad Institute Genome Sequencing Center for Infectious Disease"/>
            <person name="Wu L."/>
            <person name="Ma J."/>
        </authorList>
    </citation>
    <scope>NUCLEOTIDE SEQUENCE [LARGE SCALE GENOMIC DNA]</scope>
    <source>
        <strain evidence="12">CCUG 60527</strain>
    </source>
</reference>
<dbReference type="SMART" id="SM00387">
    <property type="entry name" value="HATPase_c"/>
    <property type="match status" value="1"/>
</dbReference>
<keyword evidence="6 11" id="KW-0418">Kinase</keyword>
<evidence type="ECO:0000256" key="2">
    <source>
        <dbReference type="ARBA" id="ARBA00012438"/>
    </source>
</evidence>
<keyword evidence="9" id="KW-1133">Transmembrane helix</keyword>
<dbReference type="PRINTS" id="PR00344">
    <property type="entry name" value="BCTRLSENSOR"/>
</dbReference>
<dbReference type="InterPro" id="IPR003661">
    <property type="entry name" value="HisK_dim/P_dom"/>
</dbReference>
<evidence type="ECO:0000256" key="3">
    <source>
        <dbReference type="ARBA" id="ARBA00022553"/>
    </source>
</evidence>
<organism evidence="11 12">
    <name type="scientific">Tenacibaculum geojense</name>
    <dbReference type="NCBI Taxonomy" id="915352"/>
    <lineage>
        <taxon>Bacteria</taxon>
        <taxon>Pseudomonadati</taxon>
        <taxon>Bacteroidota</taxon>
        <taxon>Flavobacteriia</taxon>
        <taxon>Flavobacteriales</taxon>
        <taxon>Flavobacteriaceae</taxon>
        <taxon>Tenacibaculum</taxon>
    </lineage>
</organism>
<dbReference type="InterPro" id="IPR036890">
    <property type="entry name" value="HATPase_C_sf"/>
</dbReference>
<dbReference type="Pfam" id="PF02518">
    <property type="entry name" value="HATPase_c"/>
    <property type="match status" value="1"/>
</dbReference>
<evidence type="ECO:0000313" key="11">
    <source>
        <dbReference type="EMBL" id="MFD0993285.1"/>
    </source>
</evidence>
<feature type="domain" description="Histidine kinase" evidence="10">
    <location>
        <begin position="182"/>
        <end position="384"/>
    </location>
</feature>
<evidence type="ECO:0000256" key="4">
    <source>
        <dbReference type="ARBA" id="ARBA00022679"/>
    </source>
</evidence>
<name>A0ABW3JS84_9FLAO</name>
<dbReference type="EMBL" id="JBHTJR010000045">
    <property type="protein sequence ID" value="MFD0993285.1"/>
    <property type="molecule type" value="Genomic_DNA"/>
</dbReference>
<dbReference type="Gene3D" id="1.10.287.130">
    <property type="match status" value="1"/>
</dbReference>
<evidence type="ECO:0000313" key="12">
    <source>
        <dbReference type="Proteomes" id="UP001597062"/>
    </source>
</evidence>
<dbReference type="Gene3D" id="3.30.565.10">
    <property type="entry name" value="Histidine kinase-like ATPase, C-terminal domain"/>
    <property type="match status" value="1"/>
</dbReference>
<proteinExistence type="predicted"/>
<dbReference type="RefSeq" id="WP_386107380.1">
    <property type="nucleotide sequence ID" value="NZ_JBHTJR010000045.1"/>
</dbReference>
<protein>
    <recommendedName>
        <fullName evidence="2">histidine kinase</fullName>
        <ecNumber evidence="2">2.7.13.3</ecNumber>
    </recommendedName>
</protein>
<dbReference type="PANTHER" id="PTHR43065">
    <property type="entry name" value="SENSOR HISTIDINE KINASE"/>
    <property type="match status" value="1"/>
</dbReference>
<dbReference type="InterPro" id="IPR003594">
    <property type="entry name" value="HATPase_dom"/>
</dbReference>
<comment type="catalytic activity">
    <reaction evidence="1">
        <text>ATP + protein L-histidine = ADP + protein N-phospho-L-histidine.</text>
        <dbReference type="EC" id="2.7.13.3"/>
    </reaction>
</comment>
<evidence type="ECO:0000256" key="7">
    <source>
        <dbReference type="ARBA" id="ARBA00022840"/>
    </source>
</evidence>
<dbReference type="CDD" id="cd00082">
    <property type="entry name" value="HisKA"/>
    <property type="match status" value="1"/>
</dbReference>
<keyword evidence="4" id="KW-0808">Transferase</keyword>
<dbReference type="PANTHER" id="PTHR43065:SF10">
    <property type="entry name" value="PEROXIDE STRESS-ACTIVATED HISTIDINE KINASE MAK3"/>
    <property type="match status" value="1"/>
</dbReference>
<keyword evidence="9" id="KW-0472">Membrane</keyword>
<evidence type="ECO:0000259" key="10">
    <source>
        <dbReference type="PROSITE" id="PS50109"/>
    </source>
</evidence>
<dbReference type="SUPFAM" id="SSF55874">
    <property type="entry name" value="ATPase domain of HSP90 chaperone/DNA topoisomerase II/histidine kinase"/>
    <property type="match status" value="1"/>
</dbReference>
<keyword evidence="9" id="KW-0812">Transmembrane</keyword>
<keyword evidence="7" id="KW-0067">ATP-binding</keyword>
<gene>
    <name evidence="11" type="ORF">ACFQ1U_08720</name>
</gene>
<dbReference type="InterPro" id="IPR004358">
    <property type="entry name" value="Sig_transdc_His_kin-like_C"/>
</dbReference>
<dbReference type="InterPro" id="IPR036097">
    <property type="entry name" value="HisK_dim/P_sf"/>
</dbReference>
<accession>A0ABW3JS84</accession>
<keyword evidence="12" id="KW-1185">Reference proteome</keyword>
<evidence type="ECO:0000256" key="8">
    <source>
        <dbReference type="ARBA" id="ARBA00023012"/>
    </source>
</evidence>
<feature type="transmembrane region" description="Helical" evidence="9">
    <location>
        <begin position="12"/>
        <end position="33"/>
    </location>
</feature>
<dbReference type="PROSITE" id="PS50109">
    <property type="entry name" value="HIS_KIN"/>
    <property type="match status" value="1"/>
</dbReference>
<keyword evidence="5" id="KW-0547">Nucleotide-binding</keyword>
<keyword evidence="8" id="KW-0902">Two-component regulatory system</keyword>
<evidence type="ECO:0000256" key="1">
    <source>
        <dbReference type="ARBA" id="ARBA00000085"/>
    </source>
</evidence>
<evidence type="ECO:0000256" key="5">
    <source>
        <dbReference type="ARBA" id="ARBA00022741"/>
    </source>
</evidence>